<proteinExistence type="inferred from homology"/>
<dbReference type="PRINTS" id="PR01715">
    <property type="entry name" value="FERRIBNDNGPP"/>
</dbReference>
<keyword evidence="4" id="KW-0408">Iron</keyword>
<dbReference type="EMBL" id="QYRN01000005">
    <property type="protein sequence ID" value="RIY01061.1"/>
    <property type="molecule type" value="Genomic_DNA"/>
</dbReference>
<evidence type="ECO:0000256" key="3">
    <source>
        <dbReference type="ARBA" id="ARBA00022448"/>
    </source>
</evidence>
<dbReference type="PROSITE" id="PS50983">
    <property type="entry name" value="FE_B12_PBP"/>
    <property type="match status" value="1"/>
</dbReference>
<dbReference type="RefSeq" id="WP_119540262.1">
    <property type="nucleotide sequence ID" value="NZ_QYRN01000005.1"/>
</dbReference>
<dbReference type="InterPro" id="IPR051313">
    <property type="entry name" value="Bact_iron-sidero_bind"/>
</dbReference>
<dbReference type="PROSITE" id="PS51257">
    <property type="entry name" value="PROKAR_LIPOPROTEIN"/>
    <property type="match status" value="1"/>
</dbReference>
<name>A0A3A1WMI0_9HYPH</name>
<keyword evidence="3" id="KW-0813">Transport</keyword>
<protein>
    <submittedName>
        <fullName evidence="8">ABC transporter substrate-binding protein</fullName>
    </submittedName>
</protein>
<accession>A0A3A1WMI0</accession>
<comment type="subcellular location">
    <subcellularLocation>
        <location evidence="1">Cell envelope</location>
    </subcellularLocation>
</comment>
<dbReference type="GO" id="GO:0030288">
    <property type="term" value="C:outer membrane-bounded periplasmic space"/>
    <property type="evidence" value="ECO:0007669"/>
    <property type="project" value="TreeGrafter"/>
</dbReference>
<evidence type="ECO:0000256" key="5">
    <source>
        <dbReference type="ARBA" id="ARBA00022729"/>
    </source>
</evidence>
<dbReference type="CDD" id="cd01146">
    <property type="entry name" value="FhuD"/>
    <property type="match status" value="1"/>
</dbReference>
<keyword evidence="4" id="KW-0406">Ion transport</keyword>
<evidence type="ECO:0000256" key="4">
    <source>
        <dbReference type="ARBA" id="ARBA00022496"/>
    </source>
</evidence>
<evidence type="ECO:0000259" key="7">
    <source>
        <dbReference type="PROSITE" id="PS50983"/>
    </source>
</evidence>
<sequence>MNPSRRDVLAAALLAAACGAGGARAGAPQRIAVLDWALAELVLALGVRPVAVAETALYAGRVGEPALPPGTIDLGLRSQPSLERLASIRPDLILALSGYGPAEGRLRRIAPTLALEIYGTTRRPLDRSQEALRTIAAATGREAAGRDVIERFDAAMETQRRRLEAWERRPILVLNFVDERHADVYGRGSLFDAVFTRLGLDNAFSGATNPWGFSTIGLGEIAARSGARLLMVSPGLPDGLAGSALWRSLPSVRAGRVSVLPPVWQFGALTAAERFATVLADSLAPS</sequence>
<gene>
    <name evidence="8" type="ORF">D3218_11780</name>
</gene>
<organism evidence="8 9">
    <name type="scientific">Aureimonas flava</name>
    <dbReference type="NCBI Taxonomy" id="2320271"/>
    <lineage>
        <taxon>Bacteria</taxon>
        <taxon>Pseudomonadati</taxon>
        <taxon>Pseudomonadota</taxon>
        <taxon>Alphaproteobacteria</taxon>
        <taxon>Hyphomicrobiales</taxon>
        <taxon>Aurantimonadaceae</taxon>
        <taxon>Aureimonas</taxon>
    </lineage>
</organism>
<dbReference type="InterPro" id="IPR006311">
    <property type="entry name" value="TAT_signal"/>
</dbReference>
<dbReference type="Proteomes" id="UP000265750">
    <property type="component" value="Unassembled WGS sequence"/>
</dbReference>
<keyword evidence="9" id="KW-1185">Reference proteome</keyword>
<keyword evidence="4" id="KW-0410">Iron transport</keyword>
<feature type="chain" id="PRO_5017238603" evidence="6">
    <location>
        <begin position="26"/>
        <end position="286"/>
    </location>
</feature>
<dbReference type="Pfam" id="PF01497">
    <property type="entry name" value="Peripla_BP_2"/>
    <property type="match status" value="1"/>
</dbReference>
<keyword evidence="5 6" id="KW-0732">Signal</keyword>
<dbReference type="OrthoDB" id="8370650at2"/>
<dbReference type="PANTHER" id="PTHR30532:SF1">
    <property type="entry name" value="IRON(3+)-HYDROXAMATE-BINDING PROTEIN FHUD"/>
    <property type="match status" value="1"/>
</dbReference>
<dbReference type="PANTHER" id="PTHR30532">
    <property type="entry name" value="IRON III DICITRATE-BINDING PERIPLASMIC PROTEIN"/>
    <property type="match status" value="1"/>
</dbReference>
<comment type="caution">
    <text evidence="8">The sequence shown here is derived from an EMBL/GenBank/DDBJ whole genome shotgun (WGS) entry which is preliminary data.</text>
</comment>
<dbReference type="GO" id="GO:1901678">
    <property type="term" value="P:iron coordination entity transport"/>
    <property type="evidence" value="ECO:0007669"/>
    <property type="project" value="UniProtKB-ARBA"/>
</dbReference>
<evidence type="ECO:0000313" key="8">
    <source>
        <dbReference type="EMBL" id="RIY01061.1"/>
    </source>
</evidence>
<dbReference type="Gene3D" id="3.40.50.1980">
    <property type="entry name" value="Nitrogenase molybdenum iron protein domain"/>
    <property type="match status" value="2"/>
</dbReference>
<feature type="domain" description="Fe/B12 periplasmic-binding" evidence="7">
    <location>
        <begin position="30"/>
        <end position="286"/>
    </location>
</feature>
<feature type="signal peptide" evidence="6">
    <location>
        <begin position="1"/>
        <end position="25"/>
    </location>
</feature>
<evidence type="ECO:0000256" key="2">
    <source>
        <dbReference type="ARBA" id="ARBA00008814"/>
    </source>
</evidence>
<dbReference type="SUPFAM" id="SSF53807">
    <property type="entry name" value="Helical backbone' metal receptor"/>
    <property type="match status" value="1"/>
</dbReference>
<dbReference type="InterPro" id="IPR002491">
    <property type="entry name" value="ABC_transptr_periplasmic_BD"/>
</dbReference>
<dbReference type="AlphaFoldDB" id="A0A3A1WMI0"/>
<evidence type="ECO:0000256" key="6">
    <source>
        <dbReference type="SAM" id="SignalP"/>
    </source>
</evidence>
<comment type="similarity">
    <text evidence="2">Belongs to the bacterial solute-binding protein 8 family.</text>
</comment>
<evidence type="ECO:0000256" key="1">
    <source>
        <dbReference type="ARBA" id="ARBA00004196"/>
    </source>
</evidence>
<reference evidence="9" key="1">
    <citation type="submission" date="2018-09" db="EMBL/GenBank/DDBJ databases">
        <authorList>
            <person name="Tuo L."/>
        </authorList>
    </citation>
    <scope>NUCLEOTIDE SEQUENCE [LARGE SCALE GENOMIC DNA]</scope>
    <source>
        <strain evidence="9">M2BS4Y-1</strain>
    </source>
</reference>
<dbReference type="PROSITE" id="PS51318">
    <property type="entry name" value="TAT"/>
    <property type="match status" value="1"/>
</dbReference>
<evidence type="ECO:0000313" key="9">
    <source>
        <dbReference type="Proteomes" id="UP000265750"/>
    </source>
</evidence>